<dbReference type="InterPro" id="IPR026687">
    <property type="entry name" value="CCDC181"/>
</dbReference>
<feature type="compositionally biased region" description="Basic and acidic residues" evidence="14">
    <location>
        <begin position="449"/>
        <end position="485"/>
    </location>
</feature>
<dbReference type="GO" id="GO:0031514">
    <property type="term" value="C:motile cilium"/>
    <property type="evidence" value="ECO:0007669"/>
    <property type="project" value="UniProtKB-SubCell"/>
</dbReference>
<gene>
    <name evidence="15" type="ORF">EGW08_009248</name>
</gene>
<feature type="compositionally biased region" description="Basic and acidic residues" evidence="14">
    <location>
        <begin position="150"/>
        <end position="168"/>
    </location>
</feature>
<evidence type="ECO:0000256" key="3">
    <source>
        <dbReference type="ARBA" id="ARBA00004245"/>
    </source>
</evidence>
<keyword evidence="16" id="KW-1185">Reference proteome</keyword>
<protein>
    <recommendedName>
        <fullName evidence="5">Coiled-coil domain-containing protein 181</fullName>
    </recommendedName>
</protein>
<evidence type="ECO:0000313" key="16">
    <source>
        <dbReference type="Proteomes" id="UP000271974"/>
    </source>
</evidence>
<feature type="compositionally biased region" description="Low complexity" evidence="14">
    <location>
        <begin position="60"/>
        <end position="79"/>
    </location>
</feature>
<evidence type="ECO:0000256" key="10">
    <source>
        <dbReference type="ARBA" id="ARBA00023069"/>
    </source>
</evidence>
<feature type="compositionally biased region" description="Polar residues" evidence="14">
    <location>
        <begin position="185"/>
        <end position="195"/>
    </location>
</feature>
<proteinExistence type="inferred from homology"/>
<evidence type="ECO:0000256" key="1">
    <source>
        <dbReference type="ARBA" id="ARBA00002213"/>
    </source>
</evidence>
<keyword evidence="9" id="KW-0175">Coiled coil</keyword>
<feature type="compositionally biased region" description="Low complexity" evidence="14">
    <location>
        <begin position="1"/>
        <end position="26"/>
    </location>
</feature>
<feature type="compositionally biased region" description="Polar residues" evidence="14">
    <location>
        <begin position="297"/>
        <end position="313"/>
    </location>
</feature>
<keyword evidence="12" id="KW-0966">Cell projection</keyword>
<feature type="region of interest" description="Disordered" evidence="14">
    <location>
        <begin position="1"/>
        <end position="208"/>
    </location>
</feature>
<dbReference type="PANTHER" id="PTHR14320">
    <property type="entry name" value="COILED-COIL DOMAIN-CONTAINING PROTEIN 181"/>
    <property type="match status" value="1"/>
</dbReference>
<keyword evidence="10" id="KW-0969">Cilium</keyword>
<feature type="non-terminal residue" evidence="15">
    <location>
        <position position="641"/>
    </location>
</feature>
<reference evidence="15 16" key="1">
    <citation type="submission" date="2019-01" db="EMBL/GenBank/DDBJ databases">
        <title>A draft genome assembly of the solar-powered sea slug Elysia chlorotica.</title>
        <authorList>
            <person name="Cai H."/>
            <person name="Li Q."/>
            <person name="Fang X."/>
            <person name="Li J."/>
            <person name="Curtis N.E."/>
            <person name="Altenburger A."/>
            <person name="Shibata T."/>
            <person name="Feng M."/>
            <person name="Maeda T."/>
            <person name="Schwartz J.A."/>
            <person name="Shigenobu S."/>
            <person name="Lundholm N."/>
            <person name="Nishiyama T."/>
            <person name="Yang H."/>
            <person name="Hasebe M."/>
            <person name="Li S."/>
            <person name="Pierce S.K."/>
            <person name="Wang J."/>
        </authorList>
    </citation>
    <scope>NUCLEOTIDE SEQUENCE [LARGE SCALE GENOMIC DNA]</scope>
    <source>
        <strain evidence="15">EC2010</strain>
        <tissue evidence="15">Whole organism of an adult</tissue>
    </source>
</reference>
<evidence type="ECO:0000256" key="14">
    <source>
        <dbReference type="SAM" id="MobiDB-lite"/>
    </source>
</evidence>
<dbReference type="STRING" id="188477.A0A433TNB7"/>
<evidence type="ECO:0000256" key="4">
    <source>
        <dbReference type="ARBA" id="ARBA00005737"/>
    </source>
</evidence>
<dbReference type="OrthoDB" id="6288248at2759"/>
<dbReference type="AlphaFoldDB" id="A0A433TNB7"/>
<dbReference type="Proteomes" id="UP000271974">
    <property type="component" value="Unassembled WGS sequence"/>
</dbReference>
<evidence type="ECO:0000313" key="15">
    <source>
        <dbReference type="EMBL" id="RUS83011.1"/>
    </source>
</evidence>
<keyword evidence="7" id="KW-0493">Microtubule</keyword>
<evidence type="ECO:0000256" key="5">
    <source>
        <dbReference type="ARBA" id="ARBA00022306"/>
    </source>
</evidence>
<feature type="compositionally biased region" description="Low complexity" evidence="14">
    <location>
        <begin position="426"/>
        <end position="435"/>
    </location>
</feature>
<feature type="compositionally biased region" description="Basic and acidic residues" evidence="14">
    <location>
        <begin position="358"/>
        <end position="369"/>
    </location>
</feature>
<evidence type="ECO:0000256" key="9">
    <source>
        <dbReference type="ARBA" id="ARBA00023054"/>
    </source>
</evidence>
<evidence type="ECO:0000256" key="11">
    <source>
        <dbReference type="ARBA" id="ARBA00023212"/>
    </source>
</evidence>
<feature type="compositionally biased region" description="Polar residues" evidence="14">
    <location>
        <begin position="27"/>
        <end position="37"/>
    </location>
</feature>
<comment type="subcellular location">
    <subcellularLocation>
        <location evidence="2">Cell projection</location>
        <location evidence="2">Cilium</location>
        <location evidence="2">Flagellum</location>
    </subcellularLocation>
    <subcellularLocation>
        <location evidence="3">Cytoplasm</location>
        <location evidence="3">Cytoskeleton</location>
    </subcellularLocation>
</comment>
<comment type="similarity">
    <text evidence="4">Belongs to the CCDC181 family.</text>
</comment>
<keyword evidence="6" id="KW-0963">Cytoplasm</keyword>
<dbReference type="EMBL" id="RQTK01000262">
    <property type="protein sequence ID" value="RUS83011.1"/>
    <property type="molecule type" value="Genomic_DNA"/>
</dbReference>
<evidence type="ECO:0000256" key="13">
    <source>
        <dbReference type="ARBA" id="ARBA00047162"/>
    </source>
</evidence>
<comment type="function">
    <text evidence="1">Microtubule-binding protein that localizes to the microtubular manchette of elongating spermatids.</text>
</comment>
<dbReference type="GO" id="GO:0005874">
    <property type="term" value="C:microtubule"/>
    <property type="evidence" value="ECO:0007669"/>
    <property type="project" value="UniProtKB-KW"/>
</dbReference>
<accession>A0A433TNB7</accession>
<feature type="region of interest" description="Disordered" evidence="14">
    <location>
        <begin position="270"/>
        <end position="540"/>
    </location>
</feature>
<comment type="caution">
    <text evidence="15">The sequence shown here is derived from an EMBL/GenBank/DDBJ whole genome shotgun (WGS) entry which is preliminary data.</text>
</comment>
<evidence type="ECO:0000256" key="8">
    <source>
        <dbReference type="ARBA" id="ARBA00022846"/>
    </source>
</evidence>
<sequence>METTESSNTTLLPNNNNNNYFNYNNTKSSKMTSAENTSYEDDFEKDTSSDSASQHQGRANDSSITNTSNNDSNSNNMSIKRSDDSYEDDFEKDLSMDESSKNISSSPRKSSDDDESSQQKTLPHVPHPPPTTAASSSRSDTNSGNSTAIRKTENEEGGASRESQHREGPPPLDLGANIAAPGSQIAPSSESVPSDNESEDADAYNFTEDQRRAMLELMVQKQEDVDLLDEEPPEYNVKGRLEQLNAELANDPAPVEGERETRVGFKAEIVDLVAPPPQDFSDDDTSQPNSAREDPQSEPSKPSPFSATSSESPAKQFVIERDGQFSVLSANELTPSERAMLMEEGAGEANNRQTQHSDNNRPKEGRSSGDGKGSSVAVAPRPPNQPRPNTAAASSGGGRRSFIRQGGQQSPRPKSADHHQQQGKRSTTSSSSHSSGLSDDFNYRSPYARSEEVREMSREQSRRQEEERREKERRRKEEEEQRRDYNNSAFEAWLRKKRAENQSRSDENQGDKKKSEDERVSHIDTTAKIKPHNFSSGQMKENDEAYKTWLKEKLAQGKKDKLLQRRQQQERMEGYFMRPREECEQAFKEWLKKKNADLRRQQSLERQRSKLYRVQVKRSRKTQALVRALKESQAFRYVDYY</sequence>
<dbReference type="GO" id="GO:0008017">
    <property type="term" value="F:microtubule binding"/>
    <property type="evidence" value="ECO:0007669"/>
    <property type="project" value="InterPro"/>
</dbReference>
<feature type="compositionally biased region" description="Low complexity" evidence="14">
    <location>
        <begin position="132"/>
        <end position="147"/>
    </location>
</feature>
<evidence type="ECO:0000256" key="2">
    <source>
        <dbReference type="ARBA" id="ARBA00004230"/>
    </source>
</evidence>
<keyword evidence="8" id="KW-0282">Flagellum</keyword>
<evidence type="ECO:0000256" key="12">
    <source>
        <dbReference type="ARBA" id="ARBA00023273"/>
    </source>
</evidence>
<keyword evidence="11" id="KW-0206">Cytoskeleton</keyword>
<feature type="compositionally biased region" description="Basic and acidic residues" evidence="14">
    <location>
        <begin position="499"/>
        <end position="527"/>
    </location>
</feature>
<comment type="subunit">
    <text evidence="13">Homodimer. Interacts with HOOK1. Interacts with HOOK2. Interacts with HOOK3.</text>
</comment>
<evidence type="ECO:0000256" key="7">
    <source>
        <dbReference type="ARBA" id="ARBA00022701"/>
    </source>
</evidence>
<dbReference type="PANTHER" id="PTHR14320:SF2">
    <property type="entry name" value="COILED-COIL DOMAIN-CONTAINING PROTEIN 181"/>
    <property type="match status" value="1"/>
</dbReference>
<evidence type="ECO:0000256" key="6">
    <source>
        <dbReference type="ARBA" id="ARBA00022490"/>
    </source>
</evidence>
<feature type="compositionally biased region" description="Polar residues" evidence="14">
    <location>
        <begin position="49"/>
        <end position="59"/>
    </location>
</feature>
<name>A0A433TNB7_ELYCH</name>
<organism evidence="15 16">
    <name type="scientific">Elysia chlorotica</name>
    <name type="common">Eastern emerald elysia</name>
    <name type="synonym">Sea slug</name>
    <dbReference type="NCBI Taxonomy" id="188477"/>
    <lineage>
        <taxon>Eukaryota</taxon>
        <taxon>Metazoa</taxon>
        <taxon>Spiralia</taxon>
        <taxon>Lophotrochozoa</taxon>
        <taxon>Mollusca</taxon>
        <taxon>Gastropoda</taxon>
        <taxon>Heterobranchia</taxon>
        <taxon>Euthyneura</taxon>
        <taxon>Panpulmonata</taxon>
        <taxon>Sacoglossa</taxon>
        <taxon>Placobranchoidea</taxon>
        <taxon>Plakobranchidae</taxon>
        <taxon>Elysia</taxon>
    </lineage>
</organism>